<sequence>MPSNGYPNSTARNSASTDDGSVSRRRLLGTAATAVVTGAGLSAASGSAAAEPDEIMEIDFRDGVPDVTDAPQNEAEVVFKIHGYTSSSASVERAATFRDTARAVGYDGAVTAVTWDDSGLPSSAMQRARDTGDPFAVWLADYTDANPSTTIRLLGHSMGGIVQLETLAAIDGAFTVATADSIGSFAASDAPCGDGAFFDAIRASAGTVHNYYSTNDGVARLGSGPADCGGWFGDGTTPDNYDDVDVSDSVSNHSAYRAETGCVSAIVDNY</sequence>
<evidence type="ECO:0000256" key="1">
    <source>
        <dbReference type="SAM" id="MobiDB-lite"/>
    </source>
</evidence>
<dbReference type="SUPFAM" id="SSF53474">
    <property type="entry name" value="alpha/beta-Hydrolases"/>
    <property type="match status" value="1"/>
</dbReference>
<dbReference type="EMBL" id="FOIS01000001">
    <property type="protein sequence ID" value="SEV83568.1"/>
    <property type="molecule type" value="Genomic_DNA"/>
</dbReference>
<reference evidence="3" key="1">
    <citation type="submission" date="2016-10" db="EMBL/GenBank/DDBJ databases">
        <authorList>
            <person name="Varghese N."/>
        </authorList>
    </citation>
    <scope>NUCLEOTIDE SEQUENCE [LARGE SCALE GENOMIC DNA]</scope>
    <source>
        <strain evidence="3">CGMCC 1.12284</strain>
    </source>
</reference>
<dbReference type="AlphaFoldDB" id="A0A1I0M611"/>
<dbReference type="STRING" id="1202768.SAMN05216285_0506"/>
<dbReference type="OrthoDB" id="11236at2157"/>
<evidence type="ECO:0008006" key="4">
    <source>
        <dbReference type="Google" id="ProtNLM"/>
    </source>
</evidence>
<keyword evidence="3" id="KW-1185">Reference proteome</keyword>
<dbReference type="Proteomes" id="UP000183275">
    <property type="component" value="Unassembled WGS sequence"/>
</dbReference>
<protein>
    <recommendedName>
        <fullName evidence="4">Alpha/beta hydrolase family protein</fullName>
    </recommendedName>
</protein>
<dbReference type="InterPro" id="IPR006311">
    <property type="entry name" value="TAT_signal"/>
</dbReference>
<accession>A0A1I0M611</accession>
<dbReference type="PROSITE" id="PS51318">
    <property type="entry name" value="TAT"/>
    <property type="match status" value="1"/>
</dbReference>
<dbReference type="Gene3D" id="3.40.50.1820">
    <property type="entry name" value="alpha/beta hydrolase"/>
    <property type="match status" value="1"/>
</dbReference>
<feature type="compositionally biased region" description="Polar residues" evidence="1">
    <location>
        <begin position="1"/>
        <end position="20"/>
    </location>
</feature>
<name>A0A1I0M611_9EURY</name>
<evidence type="ECO:0000313" key="3">
    <source>
        <dbReference type="Proteomes" id="UP000183275"/>
    </source>
</evidence>
<dbReference type="eggNOG" id="arCOG07550">
    <property type="taxonomic scope" value="Archaea"/>
</dbReference>
<dbReference type="InterPro" id="IPR029058">
    <property type="entry name" value="AB_hydrolase_fold"/>
</dbReference>
<gene>
    <name evidence="2" type="ORF">SAMN05216285_0506</name>
</gene>
<evidence type="ECO:0000313" key="2">
    <source>
        <dbReference type="EMBL" id="SEV83568.1"/>
    </source>
</evidence>
<proteinExistence type="predicted"/>
<organism evidence="2 3">
    <name type="scientific">Natrinema salifodinae</name>
    <dbReference type="NCBI Taxonomy" id="1202768"/>
    <lineage>
        <taxon>Archaea</taxon>
        <taxon>Methanobacteriati</taxon>
        <taxon>Methanobacteriota</taxon>
        <taxon>Stenosarchaea group</taxon>
        <taxon>Halobacteria</taxon>
        <taxon>Halobacteriales</taxon>
        <taxon>Natrialbaceae</taxon>
        <taxon>Natrinema</taxon>
    </lineage>
</organism>
<feature type="region of interest" description="Disordered" evidence="1">
    <location>
        <begin position="1"/>
        <end position="24"/>
    </location>
</feature>
<dbReference type="RefSeq" id="WP_049991854.1">
    <property type="nucleotide sequence ID" value="NZ_FOIS01000001.1"/>
</dbReference>